<dbReference type="Gene3D" id="3.30.980.40">
    <property type="match status" value="1"/>
</dbReference>
<name>A0A923L0X4_9FIRM</name>
<dbReference type="Gene3D" id="1.10.10.10">
    <property type="entry name" value="Winged helix-like DNA-binding domain superfamily/Winged helix DNA-binding domain"/>
    <property type="match status" value="1"/>
</dbReference>
<dbReference type="PANTHER" id="PTHR22683:SF41">
    <property type="entry name" value="DNA TRANSLOCASE FTSK"/>
    <property type="match status" value="1"/>
</dbReference>
<keyword evidence="2 5" id="KW-0547">Nucleotide-binding</keyword>
<dbReference type="SUPFAM" id="SSF46785">
    <property type="entry name" value="Winged helix' DNA-binding domain"/>
    <property type="match status" value="1"/>
</dbReference>
<dbReference type="CDD" id="cd01127">
    <property type="entry name" value="TrwB_TraG_TraD_VirD4"/>
    <property type="match status" value="1"/>
</dbReference>
<keyword evidence="8" id="KW-0472">Membrane</keyword>
<dbReference type="Pfam" id="PF09397">
    <property type="entry name" value="FtsK_gamma"/>
    <property type="match status" value="1"/>
</dbReference>
<evidence type="ECO:0000256" key="2">
    <source>
        <dbReference type="ARBA" id="ARBA00022741"/>
    </source>
</evidence>
<organism evidence="10 11">
    <name type="scientific">Anaerofilum hominis</name>
    <dbReference type="NCBI Taxonomy" id="2763016"/>
    <lineage>
        <taxon>Bacteria</taxon>
        <taxon>Bacillati</taxon>
        <taxon>Bacillota</taxon>
        <taxon>Clostridia</taxon>
        <taxon>Eubacteriales</taxon>
        <taxon>Oscillospiraceae</taxon>
        <taxon>Anaerofilum</taxon>
    </lineage>
</organism>
<accession>A0A923L0X4</accession>
<dbReference type="Proteomes" id="UP000659630">
    <property type="component" value="Unassembled WGS sequence"/>
</dbReference>
<keyword evidence="11" id="KW-1185">Reference proteome</keyword>
<feature type="region of interest" description="Disordered" evidence="7">
    <location>
        <begin position="257"/>
        <end position="327"/>
    </location>
</feature>
<feature type="transmembrane region" description="Helical" evidence="8">
    <location>
        <begin position="158"/>
        <end position="177"/>
    </location>
</feature>
<dbReference type="Pfam" id="PF17854">
    <property type="entry name" value="FtsK_alpha"/>
    <property type="match status" value="1"/>
</dbReference>
<feature type="region of interest" description="Disordered" evidence="7">
    <location>
        <begin position="1"/>
        <end position="24"/>
    </location>
</feature>
<feature type="transmembrane region" description="Helical" evidence="8">
    <location>
        <begin position="59"/>
        <end position="80"/>
    </location>
</feature>
<gene>
    <name evidence="10" type="ORF">H8S23_01990</name>
</gene>
<dbReference type="GO" id="GO:0003677">
    <property type="term" value="F:DNA binding"/>
    <property type="evidence" value="ECO:0007669"/>
    <property type="project" value="UniProtKB-KW"/>
</dbReference>
<evidence type="ECO:0000256" key="7">
    <source>
        <dbReference type="SAM" id="MobiDB-lite"/>
    </source>
</evidence>
<evidence type="ECO:0000259" key="9">
    <source>
        <dbReference type="PROSITE" id="PS50901"/>
    </source>
</evidence>
<feature type="region of interest" description="Disordered" evidence="7">
    <location>
        <begin position="342"/>
        <end position="367"/>
    </location>
</feature>
<evidence type="ECO:0000256" key="6">
    <source>
        <dbReference type="SAM" id="Coils"/>
    </source>
</evidence>
<evidence type="ECO:0000256" key="5">
    <source>
        <dbReference type="PROSITE-ProRule" id="PRU00289"/>
    </source>
</evidence>
<comment type="similarity">
    <text evidence="1">Belongs to the FtsK/SpoIIIE/SftA family.</text>
</comment>
<keyword evidence="3 5" id="KW-0067">ATP-binding</keyword>
<feature type="compositionally biased region" description="Basic residues" evidence="7">
    <location>
        <begin position="11"/>
        <end position="20"/>
    </location>
</feature>
<keyword evidence="4" id="KW-0238">DNA-binding</keyword>
<dbReference type="SMART" id="SM00843">
    <property type="entry name" value="Ftsk_gamma"/>
    <property type="match status" value="1"/>
</dbReference>
<evidence type="ECO:0000256" key="8">
    <source>
        <dbReference type="SAM" id="Phobius"/>
    </source>
</evidence>
<keyword evidence="8" id="KW-0812">Transmembrane</keyword>
<dbReference type="GO" id="GO:0016020">
    <property type="term" value="C:membrane"/>
    <property type="evidence" value="ECO:0007669"/>
    <property type="project" value="UniProtKB-SubCell"/>
</dbReference>
<keyword evidence="8" id="KW-1133">Transmembrane helix</keyword>
<sequence length="863" mass="91220">MAAKSQNGRTATKKRGRPSKKQQPEVNKSWSILLFGVGAVLLALTFIKGAPAWNALSGWLFGLFGVITYAVAPVVLYLAVLIAAGRPAKAKLWQGALLLCFASALALIFSRLDLSGGKLWETFLSLGAAGQELRGGGLLSALIGWPLLALCGRPAANVIIVVVVVMFFMLLTSTTPVDIYRFFREKASGARGRFDEYERNAAAARAAREERRRRELAEAAAELEAEEAARTAARSAEIDIPLGGGAAVPGASLFGGDGIDIPLDGEKPGPRDYGSAPPPPGIDMSAPFDPGPAAAGQGSGKEAGGAPFDLESGPAAPGPEKGPDGLFEHAAPDVEQLIKKAVAPRAAEPARPAIDPSGQVLLSPGAPGQNAYRYPPLELFERSGPARGGADETELKRNADLLVNTLASFGVQTKLMDISRGPSVTRYELQPAAGVKISRITGLADDIALNLAAAGVRIEAPIPGKAAVGIEVPNKHASAVDMHSILSSAEFKNSKSPIVIPLGKDIAGSVQVADLTKMPHLLIAGSTGSGKSVCINAIIISIVYRCSPEDVKMILIDPKVVELSDYNGIPHLLMPVVTEPRKASGALGSAVAEMERRYQLFAQNNVRDIKSYNKLAAESGELEHLPYIAIVIDELADLMMVAGKEVEDYICRIAQKARAAGMHLIVATQRPSVDVITGLIKANIPSRIAFAVSSQIDSRTILDGAGAEKLLGMGDMLFMPVGANKPVRIQGTYVKDGEITAVIDYVKQDNAAQYDENMISDMEKYASAASGKGTAAGDGEDSDAHDPMLQAAIETVIEANMASTSLLQRRLKLGYARAARIMDTMEELHVIGPYEGSKPREVLISRQQFIEMFTNGSSEEISG</sequence>
<dbReference type="GO" id="GO:0005524">
    <property type="term" value="F:ATP binding"/>
    <property type="evidence" value="ECO:0007669"/>
    <property type="project" value="UniProtKB-UniRule"/>
</dbReference>
<feature type="domain" description="FtsK" evidence="9">
    <location>
        <begin position="507"/>
        <end position="699"/>
    </location>
</feature>
<dbReference type="InterPro" id="IPR027417">
    <property type="entry name" value="P-loop_NTPase"/>
</dbReference>
<dbReference type="InterPro" id="IPR036390">
    <property type="entry name" value="WH_DNA-bd_sf"/>
</dbReference>
<dbReference type="InterPro" id="IPR050206">
    <property type="entry name" value="FtsK/SpoIIIE/SftA"/>
</dbReference>
<dbReference type="EMBL" id="JACONZ010000001">
    <property type="protein sequence ID" value="MBC5580268.1"/>
    <property type="molecule type" value="Genomic_DNA"/>
</dbReference>
<dbReference type="InterPro" id="IPR041027">
    <property type="entry name" value="FtsK_alpha"/>
</dbReference>
<dbReference type="InterPro" id="IPR018541">
    <property type="entry name" value="Ftsk_gamma"/>
</dbReference>
<feature type="binding site" evidence="5">
    <location>
        <begin position="525"/>
        <end position="532"/>
    </location>
    <ligand>
        <name>ATP</name>
        <dbReference type="ChEBI" id="CHEBI:30616"/>
    </ligand>
</feature>
<feature type="coiled-coil region" evidence="6">
    <location>
        <begin position="194"/>
        <end position="236"/>
    </location>
</feature>
<evidence type="ECO:0000313" key="10">
    <source>
        <dbReference type="EMBL" id="MBC5580268.1"/>
    </source>
</evidence>
<dbReference type="SUPFAM" id="SSF52540">
    <property type="entry name" value="P-loop containing nucleoside triphosphate hydrolases"/>
    <property type="match status" value="1"/>
</dbReference>
<protein>
    <submittedName>
        <fullName evidence="10">DNA translocase FtsK</fullName>
    </submittedName>
</protein>
<dbReference type="PANTHER" id="PTHR22683">
    <property type="entry name" value="SPORULATION PROTEIN RELATED"/>
    <property type="match status" value="1"/>
</dbReference>
<dbReference type="SMART" id="SM00382">
    <property type="entry name" value="AAA"/>
    <property type="match status" value="1"/>
</dbReference>
<feature type="transmembrane region" description="Helical" evidence="8">
    <location>
        <begin position="30"/>
        <end position="47"/>
    </location>
</feature>
<dbReference type="InterPro" id="IPR036388">
    <property type="entry name" value="WH-like_DNA-bd_sf"/>
</dbReference>
<evidence type="ECO:0000313" key="11">
    <source>
        <dbReference type="Proteomes" id="UP000659630"/>
    </source>
</evidence>
<feature type="transmembrane region" description="Helical" evidence="8">
    <location>
        <begin position="132"/>
        <end position="151"/>
    </location>
</feature>
<dbReference type="Gene3D" id="3.40.50.300">
    <property type="entry name" value="P-loop containing nucleotide triphosphate hydrolases"/>
    <property type="match status" value="1"/>
</dbReference>
<proteinExistence type="inferred from homology"/>
<evidence type="ECO:0000256" key="1">
    <source>
        <dbReference type="ARBA" id="ARBA00006474"/>
    </source>
</evidence>
<feature type="transmembrane region" description="Helical" evidence="8">
    <location>
        <begin position="92"/>
        <end position="112"/>
    </location>
</feature>
<feature type="compositionally biased region" description="Low complexity" evidence="7">
    <location>
        <begin position="342"/>
        <end position="353"/>
    </location>
</feature>
<dbReference type="RefSeq" id="WP_186886632.1">
    <property type="nucleotide sequence ID" value="NZ_JACONZ010000001.1"/>
</dbReference>
<evidence type="ECO:0000256" key="3">
    <source>
        <dbReference type="ARBA" id="ARBA00022840"/>
    </source>
</evidence>
<dbReference type="Pfam" id="PF01580">
    <property type="entry name" value="FtsK_SpoIIIE"/>
    <property type="match status" value="1"/>
</dbReference>
<evidence type="ECO:0000256" key="4">
    <source>
        <dbReference type="ARBA" id="ARBA00023125"/>
    </source>
</evidence>
<feature type="compositionally biased region" description="Polar residues" evidence="7">
    <location>
        <begin position="1"/>
        <end position="10"/>
    </location>
</feature>
<dbReference type="PROSITE" id="PS50901">
    <property type="entry name" value="FTSK"/>
    <property type="match status" value="1"/>
</dbReference>
<reference evidence="10" key="1">
    <citation type="submission" date="2020-08" db="EMBL/GenBank/DDBJ databases">
        <title>Genome public.</title>
        <authorList>
            <person name="Liu C."/>
            <person name="Sun Q."/>
        </authorList>
    </citation>
    <scope>NUCLEOTIDE SEQUENCE</scope>
    <source>
        <strain evidence="10">BX8</strain>
    </source>
</reference>
<dbReference type="InterPro" id="IPR003593">
    <property type="entry name" value="AAA+_ATPase"/>
</dbReference>
<dbReference type="AlphaFoldDB" id="A0A923L0X4"/>
<comment type="caution">
    <text evidence="10">The sequence shown here is derived from an EMBL/GenBank/DDBJ whole genome shotgun (WGS) entry which is preliminary data.</text>
</comment>
<dbReference type="InterPro" id="IPR002543">
    <property type="entry name" value="FtsK_dom"/>
</dbReference>
<keyword evidence="6" id="KW-0175">Coiled coil</keyword>